<evidence type="ECO:0000256" key="9">
    <source>
        <dbReference type="ARBA" id="ARBA00032005"/>
    </source>
</evidence>
<dbReference type="GO" id="GO:0042802">
    <property type="term" value="F:identical protein binding"/>
    <property type="evidence" value="ECO:0007669"/>
    <property type="project" value="UniProtKB-ARBA"/>
</dbReference>
<dbReference type="InterPro" id="IPR002125">
    <property type="entry name" value="CMP_dCMP_dom"/>
</dbReference>
<keyword evidence="6 13" id="KW-0479">Metal-binding</keyword>
<feature type="binding site" evidence="13">
    <location>
        <position position="90"/>
    </location>
    <ligand>
        <name>Zn(2+)</name>
        <dbReference type="ChEBI" id="CHEBI:29105"/>
        <note>catalytic</note>
    </ligand>
</feature>
<evidence type="ECO:0000256" key="8">
    <source>
        <dbReference type="ARBA" id="ARBA00022833"/>
    </source>
</evidence>
<feature type="binding site" evidence="13">
    <location>
        <position position="56"/>
    </location>
    <ligand>
        <name>Zn(2+)</name>
        <dbReference type="ChEBI" id="CHEBI:29105"/>
        <note>catalytic</note>
    </ligand>
</feature>
<dbReference type="InterPro" id="IPR016193">
    <property type="entry name" value="Cytidine_deaminase-like"/>
</dbReference>
<evidence type="ECO:0000313" key="16">
    <source>
        <dbReference type="EMBL" id="OUR96463.1"/>
    </source>
</evidence>
<dbReference type="Pfam" id="PF00383">
    <property type="entry name" value="dCMP_cyt_deam_1"/>
    <property type="match status" value="1"/>
</dbReference>
<dbReference type="EC" id="3.5.4.5" evidence="4 14"/>
<evidence type="ECO:0000256" key="5">
    <source>
        <dbReference type="ARBA" id="ARBA00018266"/>
    </source>
</evidence>
<reference evidence="17" key="1">
    <citation type="journal article" date="2017" name="Proc. Natl. Acad. Sci. U.S.A.">
        <title>Simulation of Deepwater Horizon oil plume reveals substrate specialization within a complex community of hydrocarbon-degraders.</title>
        <authorList>
            <person name="Hu P."/>
            <person name="Dubinsky E.A."/>
            <person name="Probst A.J."/>
            <person name="Wang J."/>
            <person name="Sieber C.M.K."/>
            <person name="Tom L.M."/>
            <person name="Gardinali P."/>
            <person name="Banfield J.F."/>
            <person name="Atlas R.M."/>
            <person name="Andersen G.L."/>
        </authorList>
    </citation>
    <scope>NUCLEOTIDE SEQUENCE [LARGE SCALE GENOMIC DNA]</scope>
</reference>
<keyword evidence="8 13" id="KW-0862">Zinc</keyword>
<dbReference type="GO" id="GO:0008270">
    <property type="term" value="F:zinc ion binding"/>
    <property type="evidence" value="ECO:0007669"/>
    <property type="project" value="UniProtKB-UniRule"/>
</dbReference>
<dbReference type="AlphaFoldDB" id="A0A1Y5F6E1"/>
<dbReference type="EMBL" id="MAAO01000006">
    <property type="protein sequence ID" value="OUR96463.1"/>
    <property type="molecule type" value="Genomic_DNA"/>
</dbReference>
<evidence type="ECO:0000256" key="6">
    <source>
        <dbReference type="ARBA" id="ARBA00022723"/>
    </source>
</evidence>
<comment type="function">
    <text evidence="2 14">This enzyme scavenges exogenous and endogenous cytidine and 2'-deoxycytidine for UMP synthesis.</text>
</comment>
<comment type="catalytic activity">
    <reaction evidence="11 14">
        <text>cytidine + H2O + H(+) = uridine + NH4(+)</text>
        <dbReference type="Rhea" id="RHEA:16069"/>
        <dbReference type="ChEBI" id="CHEBI:15377"/>
        <dbReference type="ChEBI" id="CHEBI:15378"/>
        <dbReference type="ChEBI" id="CHEBI:16704"/>
        <dbReference type="ChEBI" id="CHEBI:17562"/>
        <dbReference type="ChEBI" id="CHEBI:28938"/>
        <dbReference type="EC" id="3.5.4.5"/>
    </reaction>
</comment>
<dbReference type="GO" id="GO:0004126">
    <property type="term" value="F:cytidine deaminase activity"/>
    <property type="evidence" value="ECO:0007669"/>
    <property type="project" value="UniProtKB-UniRule"/>
</dbReference>
<sequence length="134" mass="14279">MNLIVNEAFKVALAARSNAHAPYSKFQVGAALKIKGHDQIFPGCNVENASFGATVCAERNAILSAVANTGKIEVEFVVVVCDTKPVTVPCALCLQVLSEFAKADVPIHLADTESIKKTVTFGELLPMPFNTLDC</sequence>
<feature type="domain" description="CMP/dCMP-type deaminase" evidence="15">
    <location>
        <begin position="3"/>
        <end position="132"/>
    </location>
</feature>
<dbReference type="GO" id="GO:0072527">
    <property type="term" value="P:pyrimidine-containing compound metabolic process"/>
    <property type="evidence" value="ECO:0007669"/>
    <property type="project" value="UniProtKB-ARBA"/>
</dbReference>
<comment type="caution">
    <text evidence="16">The sequence shown here is derived from an EMBL/GenBank/DDBJ whole genome shotgun (WGS) entry which is preliminary data.</text>
</comment>
<name>A0A1Y5F6E1_9BACT</name>
<evidence type="ECO:0000256" key="7">
    <source>
        <dbReference type="ARBA" id="ARBA00022801"/>
    </source>
</evidence>
<evidence type="ECO:0000256" key="13">
    <source>
        <dbReference type="PIRSR" id="PIRSR606262-3"/>
    </source>
</evidence>
<keyword evidence="7 14" id="KW-0378">Hydrolase</keyword>
<evidence type="ECO:0000256" key="2">
    <source>
        <dbReference type="ARBA" id="ARBA00003949"/>
    </source>
</evidence>
<dbReference type="PANTHER" id="PTHR11644">
    <property type="entry name" value="CYTIDINE DEAMINASE"/>
    <property type="match status" value="1"/>
</dbReference>
<evidence type="ECO:0000259" key="15">
    <source>
        <dbReference type="PROSITE" id="PS51747"/>
    </source>
</evidence>
<dbReference type="PROSITE" id="PS00903">
    <property type="entry name" value="CYT_DCMP_DEAMINASES_1"/>
    <property type="match status" value="1"/>
</dbReference>
<comment type="cofactor">
    <cofactor evidence="1 13 14">
        <name>Zn(2+)</name>
        <dbReference type="ChEBI" id="CHEBI:29105"/>
    </cofactor>
</comment>
<protein>
    <recommendedName>
        <fullName evidence="5 14">Cytidine deaminase</fullName>
        <ecNumber evidence="4 14">3.5.4.5</ecNumber>
    </recommendedName>
    <alternativeName>
        <fullName evidence="9 14">Cytidine aminohydrolase</fullName>
    </alternativeName>
</protein>
<dbReference type="SUPFAM" id="SSF53927">
    <property type="entry name" value="Cytidine deaminase-like"/>
    <property type="match status" value="1"/>
</dbReference>
<comment type="similarity">
    <text evidence="3 14">Belongs to the cytidine and deoxycytidylate deaminase family.</text>
</comment>
<dbReference type="PANTHER" id="PTHR11644:SF2">
    <property type="entry name" value="CYTIDINE DEAMINASE"/>
    <property type="match status" value="1"/>
</dbReference>
<dbReference type="GO" id="GO:0005829">
    <property type="term" value="C:cytosol"/>
    <property type="evidence" value="ECO:0007669"/>
    <property type="project" value="TreeGrafter"/>
</dbReference>
<dbReference type="InterPro" id="IPR016192">
    <property type="entry name" value="APOBEC/CMP_deaminase_Zn-bd"/>
</dbReference>
<feature type="binding site" evidence="13">
    <location>
        <position position="93"/>
    </location>
    <ligand>
        <name>Zn(2+)</name>
        <dbReference type="ChEBI" id="CHEBI:29105"/>
        <note>catalytic</note>
    </ligand>
</feature>
<dbReference type="PROSITE" id="PS51747">
    <property type="entry name" value="CYT_DCMP_DEAMINASES_2"/>
    <property type="match status" value="1"/>
</dbReference>
<dbReference type="CDD" id="cd01283">
    <property type="entry name" value="cytidine_deaminase"/>
    <property type="match status" value="1"/>
</dbReference>
<evidence type="ECO:0000256" key="1">
    <source>
        <dbReference type="ARBA" id="ARBA00001947"/>
    </source>
</evidence>
<evidence type="ECO:0000313" key="17">
    <source>
        <dbReference type="Proteomes" id="UP000196531"/>
    </source>
</evidence>
<dbReference type="NCBIfam" id="NF004064">
    <property type="entry name" value="PRK05578.1"/>
    <property type="match status" value="1"/>
</dbReference>
<evidence type="ECO:0000256" key="4">
    <source>
        <dbReference type="ARBA" id="ARBA00012783"/>
    </source>
</evidence>
<dbReference type="Gene3D" id="3.40.140.10">
    <property type="entry name" value="Cytidine Deaminase, domain 2"/>
    <property type="match status" value="1"/>
</dbReference>
<dbReference type="InterPro" id="IPR050202">
    <property type="entry name" value="Cyt/Deoxycyt_deaminase"/>
</dbReference>
<dbReference type="InterPro" id="IPR006262">
    <property type="entry name" value="Cyt_deam_tetra"/>
</dbReference>
<dbReference type="GO" id="GO:0055086">
    <property type="term" value="P:nucleobase-containing small molecule metabolic process"/>
    <property type="evidence" value="ECO:0007669"/>
    <property type="project" value="UniProtKB-ARBA"/>
</dbReference>
<proteinExistence type="inferred from homology"/>
<accession>A0A1Y5F6E1</accession>
<feature type="active site" description="Proton donor" evidence="12">
    <location>
        <position position="58"/>
    </location>
</feature>
<organism evidence="16 17">
    <name type="scientific">Halobacteriovorax marinus</name>
    <dbReference type="NCBI Taxonomy" id="97084"/>
    <lineage>
        <taxon>Bacteria</taxon>
        <taxon>Pseudomonadati</taxon>
        <taxon>Bdellovibrionota</taxon>
        <taxon>Bacteriovoracia</taxon>
        <taxon>Bacteriovoracales</taxon>
        <taxon>Halobacteriovoraceae</taxon>
        <taxon>Halobacteriovorax</taxon>
    </lineage>
</organism>
<evidence type="ECO:0000256" key="14">
    <source>
        <dbReference type="RuleBase" id="RU364006"/>
    </source>
</evidence>
<evidence type="ECO:0000256" key="3">
    <source>
        <dbReference type="ARBA" id="ARBA00006576"/>
    </source>
</evidence>
<evidence type="ECO:0000256" key="10">
    <source>
        <dbReference type="ARBA" id="ARBA00049252"/>
    </source>
</evidence>
<evidence type="ECO:0000256" key="11">
    <source>
        <dbReference type="ARBA" id="ARBA00049558"/>
    </source>
</evidence>
<gene>
    <name evidence="16" type="ORF">A9Q84_08930</name>
</gene>
<dbReference type="NCBIfam" id="TIGR01354">
    <property type="entry name" value="cyt_deam_tetra"/>
    <property type="match status" value="1"/>
</dbReference>
<dbReference type="Proteomes" id="UP000196531">
    <property type="component" value="Unassembled WGS sequence"/>
</dbReference>
<comment type="catalytic activity">
    <reaction evidence="10 14">
        <text>2'-deoxycytidine + H2O + H(+) = 2'-deoxyuridine + NH4(+)</text>
        <dbReference type="Rhea" id="RHEA:13433"/>
        <dbReference type="ChEBI" id="CHEBI:15377"/>
        <dbReference type="ChEBI" id="CHEBI:15378"/>
        <dbReference type="ChEBI" id="CHEBI:15698"/>
        <dbReference type="ChEBI" id="CHEBI:16450"/>
        <dbReference type="ChEBI" id="CHEBI:28938"/>
        <dbReference type="EC" id="3.5.4.5"/>
    </reaction>
</comment>
<evidence type="ECO:0000256" key="12">
    <source>
        <dbReference type="PIRSR" id="PIRSR606262-1"/>
    </source>
</evidence>